<proteinExistence type="predicted"/>
<dbReference type="PANTHER" id="PTHR48081:SF13">
    <property type="entry name" value="ALPHA_BETA HYDROLASE"/>
    <property type="match status" value="1"/>
</dbReference>
<dbReference type="Proteomes" id="UP000653472">
    <property type="component" value="Unassembled WGS sequence"/>
</dbReference>
<evidence type="ECO:0000313" key="3">
    <source>
        <dbReference type="EMBL" id="NKF24611.1"/>
    </source>
</evidence>
<name>A0A969WC18_9GAMM</name>
<dbReference type="Pfam" id="PF20434">
    <property type="entry name" value="BD-FAE"/>
    <property type="match status" value="1"/>
</dbReference>
<dbReference type="GO" id="GO:0016787">
    <property type="term" value="F:hydrolase activity"/>
    <property type="evidence" value="ECO:0007669"/>
    <property type="project" value="UniProtKB-KW"/>
</dbReference>
<gene>
    <name evidence="3" type="ORF">G7Y82_20070</name>
</gene>
<sequence length="306" mass="33054">MRAIVPVIAAVLWCSACSTELGRPDGPPPTPSHTTFHVERGVRFTPPEWPQELRADLYLPDGSGAHPAVLLLFGGGWHHGERTQLAPIATTLAQRGYVAVAIDYRLAPIYHFPAQLQDVQLAVRWMRANAATYDIDPRRIGAWGYSAGAHLAALLGGIDTRDALGEPGSRIEAVVAGGTPTDLTKPTHHHQVIELIGGTEAQKPQLYREASPVDYVDRGDPPVFLYHGGSDELVPLDHATDYKKKLDAAGVPCELMILHGRGHVMTFLTDQPAVTAALHFLDRYLRDAPLTVATDHAGQAAAEPPP</sequence>
<dbReference type="InterPro" id="IPR029058">
    <property type="entry name" value="AB_hydrolase_fold"/>
</dbReference>
<organism evidence="3 4">
    <name type="scientific">Solimonas marina</name>
    <dbReference type="NCBI Taxonomy" id="2714601"/>
    <lineage>
        <taxon>Bacteria</taxon>
        <taxon>Pseudomonadati</taxon>
        <taxon>Pseudomonadota</taxon>
        <taxon>Gammaproteobacteria</taxon>
        <taxon>Nevskiales</taxon>
        <taxon>Nevskiaceae</taxon>
        <taxon>Solimonas</taxon>
    </lineage>
</organism>
<protein>
    <submittedName>
        <fullName evidence="3">Alpha/beta hydrolase</fullName>
    </submittedName>
</protein>
<dbReference type="InterPro" id="IPR049492">
    <property type="entry name" value="BD-FAE-like_dom"/>
</dbReference>
<accession>A0A969WC18</accession>
<dbReference type="SUPFAM" id="SSF53474">
    <property type="entry name" value="alpha/beta-Hydrolases"/>
    <property type="match status" value="1"/>
</dbReference>
<dbReference type="RefSeq" id="WP_168149920.1">
    <property type="nucleotide sequence ID" value="NZ_JAAVXB010000017.1"/>
</dbReference>
<evidence type="ECO:0000256" key="1">
    <source>
        <dbReference type="ARBA" id="ARBA00022801"/>
    </source>
</evidence>
<feature type="domain" description="BD-FAE-like" evidence="2">
    <location>
        <begin position="56"/>
        <end position="246"/>
    </location>
</feature>
<dbReference type="EMBL" id="JAAVXB010000017">
    <property type="protein sequence ID" value="NKF24611.1"/>
    <property type="molecule type" value="Genomic_DNA"/>
</dbReference>
<comment type="caution">
    <text evidence="3">The sequence shown here is derived from an EMBL/GenBank/DDBJ whole genome shotgun (WGS) entry which is preliminary data.</text>
</comment>
<dbReference type="PANTHER" id="PTHR48081">
    <property type="entry name" value="AB HYDROLASE SUPERFAMILY PROTEIN C4A8.06C"/>
    <property type="match status" value="1"/>
</dbReference>
<keyword evidence="4" id="KW-1185">Reference proteome</keyword>
<reference evidence="3" key="1">
    <citation type="submission" date="2020-03" db="EMBL/GenBank/DDBJ databases">
        <title>Solimonas marina sp. nov., isolated from deep seawater of the Pacific Ocean.</title>
        <authorList>
            <person name="Liu X."/>
            <person name="Lai Q."/>
            <person name="Sun F."/>
            <person name="Gai Y."/>
            <person name="Li G."/>
            <person name="Shao Z."/>
        </authorList>
    </citation>
    <scope>NUCLEOTIDE SEQUENCE</scope>
    <source>
        <strain evidence="3">C16B3</strain>
    </source>
</reference>
<keyword evidence="1 3" id="KW-0378">Hydrolase</keyword>
<dbReference type="InterPro" id="IPR050300">
    <property type="entry name" value="GDXG_lipolytic_enzyme"/>
</dbReference>
<dbReference type="Gene3D" id="3.40.50.1820">
    <property type="entry name" value="alpha/beta hydrolase"/>
    <property type="match status" value="1"/>
</dbReference>
<evidence type="ECO:0000259" key="2">
    <source>
        <dbReference type="Pfam" id="PF20434"/>
    </source>
</evidence>
<dbReference type="AlphaFoldDB" id="A0A969WC18"/>
<evidence type="ECO:0000313" key="4">
    <source>
        <dbReference type="Proteomes" id="UP000653472"/>
    </source>
</evidence>